<reference evidence="2 3" key="3">
    <citation type="journal article" date="2008" name="BMC Genomics">
        <title>The genome of the versatile nitrogen fixer Azorhizobium caulinodans ORS571.</title>
        <authorList>
            <person name="Lee KB."/>
            <person name="Backer P.D."/>
            <person name="Aono T."/>
            <person name="Liu CT."/>
            <person name="Suzuki S."/>
            <person name="Suzuki T."/>
            <person name="Kaneko T."/>
            <person name="Yamada M."/>
            <person name="Tabata S."/>
            <person name="Kupfer D.M."/>
            <person name="Najar F.Z."/>
            <person name="Wiley G.B."/>
            <person name="Roe B."/>
            <person name="Binnewies T.T."/>
            <person name="Ussery D.W."/>
            <person name="D'Haeze W."/>
            <person name="Herder J.D."/>
            <person name="Gevers D."/>
            <person name="Vereecke D."/>
            <person name="Holsters M."/>
            <person name="Oyaizu H."/>
        </authorList>
    </citation>
    <scope>NUCLEOTIDE SEQUENCE [LARGE SCALE GENOMIC DNA]</scope>
    <source>
        <strain evidence="3">ATCC 43989 / DSM 5975 / JCM 20966 / LMG 6465 / NBRC 14845 / NCIMB 13405 / ORS 571</strain>
    </source>
</reference>
<accession>A8I9C9</accession>
<feature type="compositionally biased region" description="Basic residues" evidence="1">
    <location>
        <begin position="37"/>
        <end position="52"/>
    </location>
</feature>
<organism evidence="2 3">
    <name type="scientific">Azorhizobium caulinodans (strain ATCC 43989 / DSM 5975 / JCM 20966 / LMG 6465 / NBRC 14845 / NCIMB 13405 / ORS 571)</name>
    <dbReference type="NCBI Taxonomy" id="438753"/>
    <lineage>
        <taxon>Bacteria</taxon>
        <taxon>Pseudomonadati</taxon>
        <taxon>Pseudomonadota</taxon>
        <taxon>Alphaproteobacteria</taxon>
        <taxon>Hyphomicrobiales</taxon>
        <taxon>Xanthobacteraceae</taxon>
        <taxon>Azorhizobium</taxon>
    </lineage>
</organism>
<reference evidence="2 3" key="6">
    <citation type="journal article" date="2011" name="Appl. Environ. Microbiol.">
        <title>Involvement of the azorhizobial chromosome partition gene (parA) in the onset of bacteroid differentiation during Sesbania rostrata stem nodule development.</title>
        <authorList>
            <person name="Liu CT."/>
            <person name="Lee KB."/>
            <person name="Wang YS."/>
            <person name="Peng MH."/>
            <person name="Lee KT."/>
            <person name="Suzuki S."/>
            <person name="Suzuki T."/>
            <person name="Oyaizu H."/>
        </authorList>
    </citation>
    <scope>NUCLEOTIDE SEQUENCE [LARGE SCALE GENOMIC DNA]</scope>
    <source>
        <strain evidence="3">ATCC 43989 / DSM 5975 / JCM 20966 / LMG 6465 / NBRC 14845 / NCIMB 13405 / ORS 571</strain>
    </source>
</reference>
<feature type="region of interest" description="Disordered" evidence="1">
    <location>
        <begin position="37"/>
        <end position="89"/>
    </location>
</feature>
<dbReference type="KEGG" id="azc:AZC_2774"/>
<feature type="compositionally biased region" description="Basic and acidic residues" evidence="1">
    <location>
        <begin position="74"/>
        <end position="89"/>
    </location>
</feature>
<dbReference type="Proteomes" id="UP000000270">
    <property type="component" value="Chromosome"/>
</dbReference>
<reference evidence="2 3" key="5">
    <citation type="journal article" date="2010" name="Appl. Environ. Microbiol.">
        <title>phrR-like gene praR of Azorhizobium caulinodans ORS571 is essential for symbiosis with Sesbania rostrata and is involved in expression of reb genes.</title>
        <authorList>
            <person name="Akiba N."/>
            <person name="Aono T."/>
            <person name="Toyazaki H."/>
            <person name="Sato S."/>
            <person name="Oyaizu H."/>
        </authorList>
    </citation>
    <scope>NUCLEOTIDE SEQUENCE [LARGE SCALE GENOMIC DNA]</scope>
    <source>
        <strain evidence="3">ATCC 43989 / DSM 5975 / JCM 20966 / LMG 6465 / NBRC 14845 / NCIMB 13405 / ORS 571</strain>
    </source>
</reference>
<name>A8I9C9_AZOC5</name>
<keyword evidence="3" id="KW-1185">Reference proteome</keyword>
<sequence>MRTTPRDTKRWFLRAPMSGEPEARRKTLACRSVAGRSRVHRGGRGAFRRPPARKLTSPAGTGSVAGASCSRVRPRLDREKPAREETDMRRGALAMTAMLLVTPAAAAETGAYWTYAVSARPEDQSSIVWASPIGTTEKDGGLALICKAGRVRVSALPVPQGVDGIEVRYRFDDGPWASARWAAEKTRLVLDGDTARAFAEGLVKARQTAWVQVGGGRSMMFLVDHEKDRALIGTVARACRVSAAAG</sequence>
<dbReference type="HOGENOM" id="CLU_1127283_0_0_5"/>
<evidence type="ECO:0000256" key="1">
    <source>
        <dbReference type="SAM" id="MobiDB-lite"/>
    </source>
</evidence>
<evidence type="ECO:0000313" key="2">
    <source>
        <dbReference type="EMBL" id="BAF88772.1"/>
    </source>
</evidence>
<reference evidence="2 3" key="4">
    <citation type="journal article" date="2009" name="Appl. Environ. Microbiol.">
        <title>Comparative genome-wide transcriptional profiling of Azorhizobium caulinodans ORS571 grown under free-living and symbiotic conditions.</title>
        <authorList>
            <person name="Tsukada S."/>
            <person name="Aono T."/>
            <person name="Akiba N."/>
            <person name="Lee KB."/>
            <person name="Liu CT."/>
            <person name="Toyazaki H."/>
            <person name="Oyaizu H."/>
        </authorList>
    </citation>
    <scope>NUCLEOTIDE SEQUENCE [LARGE SCALE GENOMIC DNA]</scope>
    <source>
        <strain evidence="3">ATCC 43989 / DSM 5975 / JCM 20966 / LMG 6465 / NBRC 14845 / NCIMB 13405 / ORS 571</strain>
    </source>
</reference>
<reference evidence="2 3" key="1">
    <citation type="journal article" date="2007" name="Appl. Environ. Microbiol.">
        <title>Rhizobial factors required for stem nodule maturation and maintenance in Sesbania rostrata-Azorhizobium caulinodans ORS571 symbiosis.</title>
        <authorList>
            <person name="Suzuki S."/>
            <person name="Aono T."/>
            <person name="Lee KB."/>
            <person name="Suzuki T."/>
            <person name="Liu CT."/>
            <person name="Miwa H."/>
            <person name="Wakao S."/>
            <person name="Iki T."/>
            <person name="Oyaizu H."/>
        </authorList>
    </citation>
    <scope>NUCLEOTIDE SEQUENCE [LARGE SCALE GENOMIC DNA]</scope>
    <source>
        <strain evidence="3">ATCC 43989 / DSM 5975 / JCM 20966 / LMG 6465 / NBRC 14845 / NCIMB 13405 / ORS 571</strain>
    </source>
</reference>
<protein>
    <submittedName>
        <fullName evidence="2">Uncharacterized protein</fullName>
    </submittedName>
</protein>
<evidence type="ECO:0000313" key="3">
    <source>
        <dbReference type="Proteomes" id="UP000000270"/>
    </source>
</evidence>
<reference evidence="3" key="2">
    <citation type="submission" date="2007-04" db="EMBL/GenBank/DDBJ databases">
        <title>Complete genome sequence of the nitrogen-fixing bacterium Azorhizobium caulinodans ORS571.</title>
        <authorList>
            <person name="Lee K.B."/>
            <person name="Backer P.D."/>
            <person name="Aono T."/>
            <person name="Liu C.T."/>
            <person name="Suzuki S."/>
            <person name="Suzuki T."/>
            <person name="Kaneko T."/>
            <person name="Yamada M."/>
            <person name="Tabata S."/>
            <person name="Kupfer D.M."/>
            <person name="Najar F.Z."/>
            <person name="Wiley G.B."/>
            <person name="Roe B."/>
            <person name="Binnewies T."/>
            <person name="Ussery D."/>
            <person name="Vereecke D."/>
            <person name="Gevers D."/>
            <person name="Holsters M."/>
            <person name="Oyaizu H."/>
        </authorList>
    </citation>
    <scope>NUCLEOTIDE SEQUENCE [LARGE SCALE GENOMIC DNA]</scope>
    <source>
        <strain evidence="3">ATCC 43989 / DSM 5975 / JCM 20966 / LMG 6465 / NBRC 14845 / NCIMB 13405 / ORS 571</strain>
    </source>
</reference>
<dbReference type="EMBL" id="AP009384">
    <property type="protein sequence ID" value="BAF88772.1"/>
    <property type="molecule type" value="Genomic_DNA"/>
</dbReference>
<dbReference type="AlphaFoldDB" id="A8I9C9"/>
<proteinExistence type="predicted"/>
<gene>
    <name evidence="2" type="ordered locus">AZC_2774</name>
</gene>